<organism evidence="7 8">
    <name type="scientific">Planosporangium flavigriseum</name>
    <dbReference type="NCBI Taxonomy" id="373681"/>
    <lineage>
        <taxon>Bacteria</taxon>
        <taxon>Bacillati</taxon>
        <taxon>Actinomycetota</taxon>
        <taxon>Actinomycetes</taxon>
        <taxon>Micromonosporales</taxon>
        <taxon>Micromonosporaceae</taxon>
        <taxon>Planosporangium</taxon>
    </lineage>
</organism>
<protein>
    <submittedName>
        <fullName evidence="7">MFS transporter</fullName>
    </submittedName>
</protein>
<feature type="transmembrane region" description="Helical" evidence="5">
    <location>
        <begin position="28"/>
        <end position="47"/>
    </location>
</feature>
<accession>A0A8J3LM96</accession>
<keyword evidence="3 5" id="KW-1133">Transmembrane helix</keyword>
<gene>
    <name evidence="7" type="ORF">Pfl04_37460</name>
</gene>
<dbReference type="PROSITE" id="PS50850">
    <property type="entry name" value="MFS"/>
    <property type="match status" value="1"/>
</dbReference>
<dbReference type="GO" id="GO:0005886">
    <property type="term" value="C:plasma membrane"/>
    <property type="evidence" value="ECO:0007669"/>
    <property type="project" value="UniProtKB-SubCell"/>
</dbReference>
<feature type="transmembrane region" description="Helical" evidence="5">
    <location>
        <begin position="184"/>
        <end position="203"/>
    </location>
</feature>
<comment type="subcellular location">
    <subcellularLocation>
        <location evidence="1">Cell membrane</location>
        <topology evidence="1">Multi-pass membrane protein</topology>
    </subcellularLocation>
</comment>
<feature type="transmembrane region" description="Helical" evidence="5">
    <location>
        <begin position="294"/>
        <end position="311"/>
    </location>
</feature>
<dbReference type="InterPro" id="IPR051788">
    <property type="entry name" value="MFS_Transporter"/>
</dbReference>
<sequence>MPDATVTGEDPTVVVSERPLTYRRLTRAALGTAVVFAVSGVILGTWVSRLPATRDRLHASPAELGLALLAPGVGSLVSMPLTGWVCRRFGSRTAVALTALPCCVVVFLLAIMPSLATLAAALFVWGLCFGAWDVSMNVQGSAVEQRAGRAWMPRYHACWSVGGIVGAALGGLAARAGVPVPVHFGLTGAFVGAFVLGALRLYIPDREAEPPEKTSKRGAWSAVLNRRLAAIGLITLCTMMIEGAAADWLALYLVDERHTGPSVGAAGYAVFAGAMAAGRFAGTPITERLGRDRTVRAGGIVIVGGVLLTVLGPGTPLAFLGVVGWALGVCLIFPSAISAAGETPDRPMDAIAAVSSIGYAALLIGPPLIGVLAEHTGLGRALLVLLVLGAAIGVLAPVVRSPR</sequence>
<dbReference type="EMBL" id="BONU01000030">
    <property type="protein sequence ID" value="GIG75342.1"/>
    <property type="molecule type" value="Genomic_DNA"/>
</dbReference>
<dbReference type="GO" id="GO:0022857">
    <property type="term" value="F:transmembrane transporter activity"/>
    <property type="evidence" value="ECO:0007669"/>
    <property type="project" value="InterPro"/>
</dbReference>
<evidence type="ECO:0000256" key="2">
    <source>
        <dbReference type="ARBA" id="ARBA00022692"/>
    </source>
</evidence>
<feature type="transmembrane region" description="Helical" evidence="5">
    <location>
        <begin position="317"/>
        <end position="338"/>
    </location>
</feature>
<feature type="transmembrane region" description="Helical" evidence="5">
    <location>
        <begin position="157"/>
        <end position="178"/>
    </location>
</feature>
<dbReference type="PANTHER" id="PTHR23514">
    <property type="entry name" value="BYPASS OF STOP CODON PROTEIN 6"/>
    <property type="match status" value="1"/>
</dbReference>
<keyword evidence="4 5" id="KW-0472">Membrane</keyword>
<dbReference type="InterPro" id="IPR036259">
    <property type="entry name" value="MFS_trans_sf"/>
</dbReference>
<dbReference type="InterPro" id="IPR011701">
    <property type="entry name" value="MFS"/>
</dbReference>
<feature type="transmembrane region" description="Helical" evidence="5">
    <location>
        <begin position="350"/>
        <end position="369"/>
    </location>
</feature>
<evidence type="ECO:0000259" key="6">
    <source>
        <dbReference type="PROSITE" id="PS50850"/>
    </source>
</evidence>
<feature type="domain" description="Major facilitator superfamily (MFS) profile" evidence="6">
    <location>
        <begin position="24"/>
        <end position="403"/>
    </location>
</feature>
<evidence type="ECO:0000256" key="3">
    <source>
        <dbReference type="ARBA" id="ARBA00022989"/>
    </source>
</evidence>
<feature type="transmembrane region" description="Helical" evidence="5">
    <location>
        <begin position="381"/>
        <end position="399"/>
    </location>
</feature>
<dbReference type="PANTHER" id="PTHR23514:SF13">
    <property type="entry name" value="INNER MEMBRANE PROTEIN YBJJ"/>
    <property type="match status" value="1"/>
</dbReference>
<feature type="transmembrane region" description="Helical" evidence="5">
    <location>
        <begin position="93"/>
        <end position="112"/>
    </location>
</feature>
<comment type="caution">
    <text evidence="7">The sequence shown here is derived from an EMBL/GenBank/DDBJ whole genome shotgun (WGS) entry which is preliminary data.</text>
</comment>
<evidence type="ECO:0000256" key="5">
    <source>
        <dbReference type="SAM" id="Phobius"/>
    </source>
</evidence>
<dbReference type="SUPFAM" id="SSF103473">
    <property type="entry name" value="MFS general substrate transporter"/>
    <property type="match status" value="1"/>
</dbReference>
<dbReference type="Proteomes" id="UP000653674">
    <property type="component" value="Unassembled WGS sequence"/>
</dbReference>
<reference evidence="7" key="1">
    <citation type="submission" date="2021-01" db="EMBL/GenBank/DDBJ databases">
        <title>Whole genome shotgun sequence of Planosporangium flavigriseum NBRC 105377.</title>
        <authorList>
            <person name="Komaki H."/>
            <person name="Tamura T."/>
        </authorList>
    </citation>
    <scope>NUCLEOTIDE SEQUENCE</scope>
    <source>
        <strain evidence="7">NBRC 105377</strain>
    </source>
</reference>
<proteinExistence type="predicted"/>
<feature type="transmembrane region" description="Helical" evidence="5">
    <location>
        <begin position="118"/>
        <end position="136"/>
    </location>
</feature>
<evidence type="ECO:0000256" key="4">
    <source>
        <dbReference type="ARBA" id="ARBA00023136"/>
    </source>
</evidence>
<evidence type="ECO:0000313" key="7">
    <source>
        <dbReference type="EMBL" id="GIG75342.1"/>
    </source>
</evidence>
<dbReference type="AlphaFoldDB" id="A0A8J3LM96"/>
<keyword evidence="2 5" id="KW-0812">Transmembrane</keyword>
<dbReference type="Pfam" id="PF07690">
    <property type="entry name" value="MFS_1"/>
    <property type="match status" value="1"/>
</dbReference>
<feature type="transmembrane region" description="Helical" evidence="5">
    <location>
        <begin position="224"/>
        <end position="245"/>
    </location>
</feature>
<evidence type="ECO:0000256" key="1">
    <source>
        <dbReference type="ARBA" id="ARBA00004651"/>
    </source>
</evidence>
<dbReference type="Gene3D" id="1.20.1250.20">
    <property type="entry name" value="MFS general substrate transporter like domains"/>
    <property type="match status" value="2"/>
</dbReference>
<dbReference type="CDD" id="cd17393">
    <property type="entry name" value="MFS_MosC_like"/>
    <property type="match status" value="1"/>
</dbReference>
<name>A0A8J3LM96_9ACTN</name>
<feature type="transmembrane region" description="Helical" evidence="5">
    <location>
        <begin position="265"/>
        <end position="282"/>
    </location>
</feature>
<feature type="transmembrane region" description="Helical" evidence="5">
    <location>
        <begin position="67"/>
        <end position="86"/>
    </location>
</feature>
<dbReference type="InterPro" id="IPR020846">
    <property type="entry name" value="MFS_dom"/>
</dbReference>
<evidence type="ECO:0000313" key="8">
    <source>
        <dbReference type="Proteomes" id="UP000653674"/>
    </source>
</evidence>
<keyword evidence="8" id="KW-1185">Reference proteome</keyword>